<reference evidence="1" key="1">
    <citation type="submission" date="2022-11" db="EMBL/GenBank/DDBJ databases">
        <title>beta-Carotene-producing bacterium, Jeongeuplla avenae sp. nov., alleviates the salt stress of Arabidopsis seedlings.</title>
        <authorList>
            <person name="Jiang L."/>
            <person name="Lee J."/>
        </authorList>
    </citation>
    <scope>NUCLEOTIDE SEQUENCE</scope>
    <source>
        <strain evidence="1">DY_R2A_6</strain>
    </source>
</reference>
<proteinExistence type="predicted"/>
<name>A0ACD4NIU3_9HYPH</name>
<protein>
    <submittedName>
        <fullName evidence="1">Nucleotidyltransferase domain-containing protein</fullName>
    </submittedName>
</protein>
<sequence>MTRTAHRTSVSLSRNEMPSRHLPPVITSTLQSIFDPRSIWLFGSRARGDNRPDSDWDVLVVVDDAHEDMTDPIKGWEATYILHDMGIETTILVTTESDLEDIWGLPNTIGYDLAREGVRIHVAGNADRLQPAPRRSQLEKCGGAEAGKSADRADLGGARR</sequence>
<dbReference type="EMBL" id="CP113520">
    <property type="protein sequence ID" value="WAJ26708.1"/>
    <property type="molecule type" value="Genomic_DNA"/>
</dbReference>
<evidence type="ECO:0000313" key="1">
    <source>
        <dbReference type="EMBL" id="WAJ26708.1"/>
    </source>
</evidence>
<accession>A0ACD4NIU3</accession>
<gene>
    <name evidence="1" type="ORF">OXU80_17800</name>
</gene>
<keyword evidence="2" id="KW-1185">Reference proteome</keyword>
<dbReference type="Proteomes" id="UP001163223">
    <property type="component" value="Chromosome"/>
</dbReference>
<organism evidence="1 2">
    <name type="scientific">Antarcticirhabdus aurantiaca</name>
    <dbReference type="NCBI Taxonomy" id="2606717"/>
    <lineage>
        <taxon>Bacteria</taxon>
        <taxon>Pseudomonadati</taxon>
        <taxon>Pseudomonadota</taxon>
        <taxon>Alphaproteobacteria</taxon>
        <taxon>Hyphomicrobiales</taxon>
        <taxon>Aurantimonadaceae</taxon>
        <taxon>Antarcticirhabdus</taxon>
    </lineage>
</organism>
<evidence type="ECO:0000313" key="2">
    <source>
        <dbReference type="Proteomes" id="UP001163223"/>
    </source>
</evidence>